<dbReference type="Gene3D" id="3.40.50.720">
    <property type="entry name" value="NAD(P)-binding Rossmann-like Domain"/>
    <property type="match status" value="1"/>
</dbReference>
<protein>
    <submittedName>
        <fullName evidence="5">Rhamnolipids biosynthesis 3-oxoacyl-[acyl-carrier-protein]</fullName>
    </submittedName>
</protein>
<accession>A0A0N1NZN0</accession>
<dbReference type="RefSeq" id="XP_018001207.1">
    <property type="nucleotide sequence ID" value="XM_018148547.1"/>
</dbReference>
<evidence type="ECO:0000313" key="6">
    <source>
        <dbReference type="Proteomes" id="UP000038010"/>
    </source>
</evidence>
<proteinExistence type="inferred from homology"/>
<organism evidence="5 6">
    <name type="scientific">Cyphellophora attinorum</name>
    <dbReference type="NCBI Taxonomy" id="1664694"/>
    <lineage>
        <taxon>Eukaryota</taxon>
        <taxon>Fungi</taxon>
        <taxon>Dikarya</taxon>
        <taxon>Ascomycota</taxon>
        <taxon>Pezizomycotina</taxon>
        <taxon>Eurotiomycetes</taxon>
        <taxon>Chaetothyriomycetidae</taxon>
        <taxon>Chaetothyriales</taxon>
        <taxon>Cyphellophoraceae</taxon>
        <taxon>Cyphellophora</taxon>
    </lineage>
</organism>
<comment type="similarity">
    <text evidence="1 4">Belongs to the short-chain dehydrogenases/reductases (SDR) family.</text>
</comment>
<name>A0A0N1NZN0_9EURO</name>
<dbReference type="PRINTS" id="PR00081">
    <property type="entry name" value="GDHRDH"/>
</dbReference>
<keyword evidence="3" id="KW-0560">Oxidoreductase</keyword>
<dbReference type="InterPro" id="IPR052178">
    <property type="entry name" value="Sec_Metab_Biosynth_SDR"/>
</dbReference>
<evidence type="ECO:0000256" key="2">
    <source>
        <dbReference type="ARBA" id="ARBA00022857"/>
    </source>
</evidence>
<evidence type="ECO:0000256" key="3">
    <source>
        <dbReference type="ARBA" id="ARBA00023002"/>
    </source>
</evidence>
<keyword evidence="6" id="KW-1185">Reference proteome</keyword>
<evidence type="ECO:0000256" key="4">
    <source>
        <dbReference type="RuleBase" id="RU000363"/>
    </source>
</evidence>
<dbReference type="EMBL" id="LFJN01000010">
    <property type="protein sequence ID" value="KPI41244.1"/>
    <property type="molecule type" value="Genomic_DNA"/>
</dbReference>
<dbReference type="PANTHER" id="PTHR43618">
    <property type="entry name" value="7-ALPHA-HYDROXYSTEROID DEHYDROGENASE"/>
    <property type="match status" value="1"/>
</dbReference>
<dbReference type="STRING" id="1664694.A0A0N1NZN0"/>
<evidence type="ECO:0000256" key="1">
    <source>
        <dbReference type="ARBA" id="ARBA00006484"/>
    </source>
</evidence>
<evidence type="ECO:0000313" key="5">
    <source>
        <dbReference type="EMBL" id="KPI41244.1"/>
    </source>
</evidence>
<dbReference type="Pfam" id="PF00106">
    <property type="entry name" value="adh_short"/>
    <property type="match status" value="1"/>
</dbReference>
<comment type="caution">
    <text evidence="5">The sequence shown here is derived from an EMBL/GenBank/DDBJ whole genome shotgun (WGS) entry which is preliminary data.</text>
</comment>
<dbReference type="AlphaFoldDB" id="A0A0N1NZN0"/>
<dbReference type="PANTHER" id="PTHR43618:SF3">
    <property type="entry name" value="NAD(P)-BINDING PROTEIN"/>
    <property type="match status" value="1"/>
</dbReference>
<reference evidence="5 6" key="1">
    <citation type="submission" date="2015-06" db="EMBL/GenBank/DDBJ databases">
        <title>Draft genome of the ant-associated black yeast Phialophora attae CBS 131958.</title>
        <authorList>
            <person name="Moreno L.F."/>
            <person name="Stielow B.J."/>
            <person name="de Hoog S."/>
            <person name="Vicente V.A."/>
            <person name="Weiss V.A."/>
            <person name="de Vries M."/>
            <person name="Cruz L.M."/>
            <person name="Souza E.M."/>
        </authorList>
    </citation>
    <scope>NUCLEOTIDE SEQUENCE [LARGE SCALE GENOMIC DNA]</scope>
    <source>
        <strain evidence="5 6">CBS 131958</strain>
    </source>
</reference>
<dbReference type="Proteomes" id="UP000038010">
    <property type="component" value="Unassembled WGS sequence"/>
</dbReference>
<dbReference type="PRINTS" id="PR00080">
    <property type="entry name" value="SDRFAMILY"/>
</dbReference>
<dbReference type="VEuPathDB" id="FungiDB:AB675_8125"/>
<dbReference type="GO" id="GO:0016491">
    <property type="term" value="F:oxidoreductase activity"/>
    <property type="evidence" value="ECO:0007669"/>
    <property type="project" value="UniProtKB-KW"/>
</dbReference>
<gene>
    <name evidence="5" type="ORF">AB675_8125</name>
</gene>
<dbReference type="GeneID" id="28740426"/>
<dbReference type="SUPFAM" id="SSF51735">
    <property type="entry name" value="NAD(P)-binding Rossmann-fold domains"/>
    <property type="match status" value="1"/>
</dbReference>
<keyword evidence="2" id="KW-0521">NADP</keyword>
<dbReference type="OrthoDB" id="294295at2759"/>
<sequence length="268" mass="27999">MAGVPNFPSLFSLDGKTALITGGSTGIGYDIAAGFLQAGASKVIIASRKEDGLKSAVKDLNSISGIKGKAVYVVGNVSTMEGVDAMVQALEAGELKDGKLHVLVNNAGASWAGLFETYDDWRTAKTFDVNVRGPFNLTRRMVRFLARAGTSTDPARIINVSSVGGTTVPHIGENGAIAYAISKASMHHLSRNLALELAPQHITTNTIAPGWFPTRLANPAIEKYGGIDAAGADNPLGRLGIREDMAGVAIYLASKAGAYVNDEAKAKL</sequence>
<dbReference type="InterPro" id="IPR036291">
    <property type="entry name" value="NAD(P)-bd_dom_sf"/>
</dbReference>
<dbReference type="InterPro" id="IPR002347">
    <property type="entry name" value="SDR_fam"/>
</dbReference>